<proteinExistence type="predicted"/>
<dbReference type="SUPFAM" id="SSF53474">
    <property type="entry name" value="alpha/beta-Hydrolases"/>
    <property type="match status" value="1"/>
</dbReference>
<reference evidence="2" key="1">
    <citation type="submission" date="2023-11" db="EMBL/GenBank/DDBJ databases">
        <authorList>
            <person name="De Vega J J."/>
            <person name="De Vega J J."/>
        </authorList>
    </citation>
    <scope>NUCLEOTIDE SEQUENCE</scope>
</reference>
<dbReference type="Gene3D" id="3.40.50.1820">
    <property type="entry name" value="alpha/beta hydrolase"/>
    <property type="match status" value="1"/>
</dbReference>
<dbReference type="InterPro" id="IPR002925">
    <property type="entry name" value="Dienelactn_hydro"/>
</dbReference>
<feature type="domain" description="Dienelactone hydrolase" evidence="1">
    <location>
        <begin position="38"/>
        <end position="269"/>
    </location>
</feature>
<gene>
    <name evidence="2" type="ORF">MYCIT1_LOCUS36832</name>
</gene>
<dbReference type="GO" id="GO:0016787">
    <property type="term" value="F:hydrolase activity"/>
    <property type="evidence" value="ECO:0007669"/>
    <property type="project" value="InterPro"/>
</dbReference>
<evidence type="ECO:0000259" key="1">
    <source>
        <dbReference type="Pfam" id="PF01738"/>
    </source>
</evidence>
<dbReference type="EMBL" id="CAVNYO010000478">
    <property type="protein sequence ID" value="CAK5283909.1"/>
    <property type="molecule type" value="Genomic_DNA"/>
</dbReference>
<sequence length="276" mass="29775">MSCPDCFKGSILEGTPAGSIEERFHGAYFAPAATTSTTGSKRAIVLLTDIFGLPLKNCKVIADEFARRLGCDVWVPDLFAGKPFLTPEALQQFPEKAGQKMGVLGGLKFAVTALGVLPSFIRNRPAVVDARVVSASAIRCVEAIQAEKKYEKIGAIGYCFGGGVAVRLGGSSTIFDSIIIAHPSPPSNADILSIKAPVAWVLAEEDFSLSPKRVAEIEALYVDRPDAEHQFITYKGTTHGFAARPNFKYPEVKEAFEKAFEDSVAWFEKTIPAQSI</sequence>
<dbReference type="InterPro" id="IPR029058">
    <property type="entry name" value="AB_hydrolase_fold"/>
</dbReference>
<name>A0AAD2HZ55_9AGAR</name>
<keyword evidence="3" id="KW-1185">Reference proteome</keyword>
<protein>
    <recommendedName>
        <fullName evidence="1">Dienelactone hydrolase domain-containing protein</fullName>
    </recommendedName>
</protein>
<evidence type="ECO:0000313" key="3">
    <source>
        <dbReference type="Proteomes" id="UP001295794"/>
    </source>
</evidence>
<dbReference type="AlphaFoldDB" id="A0AAD2HZ55"/>
<dbReference type="Pfam" id="PF01738">
    <property type="entry name" value="DLH"/>
    <property type="match status" value="1"/>
</dbReference>
<organism evidence="2 3">
    <name type="scientific">Mycena citricolor</name>
    <dbReference type="NCBI Taxonomy" id="2018698"/>
    <lineage>
        <taxon>Eukaryota</taxon>
        <taxon>Fungi</taxon>
        <taxon>Dikarya</taxon>
        <taxon>Basidiomycota</taxon>
        <taxon>Agaricomycotina</taxon>
        <taxon>Agaricomycetes</taxon>
        <taxon>Agaricomycetidae</taxon>
        <taxon>Agaricales</taxon>
        <taxon>Marasmiineae</taxon>
        <taxon>Mycenaceae</taxon>
        <taxon>Mycena</taxon>
    </lineage>
</organism>
<evidence type="ECO:0000313" key="2">
    <source>
        <dbReference type="EMBL" id="CAK5283909.1"/>
    </source>
</evidence>
<comment type="caution">
    <text evidence="2">The sequence shown here is derived from an EMBL/GenBank/DDBJ whole genome shotgun (WGS) entry which is preliminary data.</text>
</comment>
<accession>A0AAD2HZ55</accession>
<dbReference type="Proteomes" id="UP001295794">
    <property type="component" value="Unassembled WGS sequence"/>
</dbReference>
<dbReference type="PANTHER" id="PTHR17630:SF44">
    <property type="entry name" value="PROTEIN AIM2"/>
    <property type="match status" value="1"/>
</dbReference>
<dbReference type="PANTHER" id="PTHR17630">
    <property type="entry name" value="DIENELACTONE HYDROLASE"/>
    <property type="match status" value="1"/>
</dbReference>